<keyword evidence="3" id="KW-1185">Reference proteome</keyword>
<accession>A0A841B9Y9</accession>
<organism evidence="2 3">
    <name type="scientific">Amycolatopsis umgeniensis</name>
    <dbReference type="NCBI Taxonomy" id="336628"/>
    <lineage>
        <taxon>Bacteria</taxon>
        <taxon>Bacillati</taxon>
        <taxon>Actinomycetota</taxon>
        <taxon>Actinomycetes</taxon>
        <taxon>Pseudonocardiales</taxon>
        <taxon>Pseudonocardiaceae</taxon>
        <taxon>Amycolatopsis</taxon>
    </lineage>
</organism>
<evidence type="ECO:0000313" key="2">
    <source>
        <dbReference type="EMBL" id="MBB5855428.1"/>
    </source>
</evidence>
<evidence type="ECO:0000313" key="3">
    <source>
        <dbReference type="Proteomes" id="UP000580861"/>
    </source>
</evidence>
<reference evidence="2 3" key="1">
    <citation type="submission" date="2020-08" db="EMBL/GenBank/DDBJ databases">
        <title>Sequencing the genomes of 1000 actinobacteria strains.</title>
        <authorList>
            <person name="Klenk H.-P."/>
        </authorList>
    </citation>
    <scope>NUCLEOTIDE SEQUENCE [LARGE SCALE GENOMIC DNA]</scope>
    <source>
        <strain evidence="2 3">DSM 45272</strain>
    </source>
</reference>
<feature type="region of interest" description="Disordered" evidence="1">
    <location>
        <begin position="1"/>
        <end position="63"/>
    </location>
</feature>
<comment type="caution">
    <text evidence="2">The sequence shown here is derived from an EMBL/GenBank/DDBJ whole genome shotgun (WGS) entry which is preliminary data.</text>
</comment>
<protein>
    <submittedName>
        <fullName evidence="2">TATA-binding protein-associated factor Taf7</fullName>
    </submittedName>
</protein>
<dbReference type="EMBL" id="JACHMX010000001">
    <property type="protein sequence ID" value="MBB5855428.1"/>
    <property type="molecule type" value="Genomic_DNA"/>
</dbReference>
<evidence type="ECO:0000256" key="1">
    <source>
        <dbReference type="SAM" id="MobiDB-lite"/>
    </source>
</evidence>
<dbReference type="Proteomes" id="UP000580861">
    <property type="component" value="Unassembled WGS sequence"/>
</dbReference>
<feature type="compositionally biased region" description="Basic and acidic residues" evidence="1">
    <location>
        <begin position="24"/>
        <end position="33"/>
    </location>
</feature>
<name>A0A841B9Y9_9PSEU</name>
<gene>
    <name evidence="2" type="ORF">HDA45_005515</name>
</gene>
<dbReference type="AlphaFoldDB" id="A0A841B9Y9"/>
<sequence length="151" mass="16796">MESRPLGTEGTEPRTTESVAGTTDRLDEERTADGADNALSTEDLVAAEPEPATGSTTERHEDEAQTLFDNVDVDRFRDSWQGIQTAFVDDPQRAVKEADELVAVVIQNLAATFADHKKELESAWSQGEPATEDLRIALRRYRSFFNQLLRA</sequence>
<proteinExistence type="predicted"/>
<dbReference type="RefSeq" id="WP_184900104.1">
    <property type="nucleotide sequence ID" value="NZ_JACHMX010000001.1"/>
</dbReference>